<gene>
    <name evidence="1" type="ORF">CPB83DRAFT_842668</name>
</gene>
<evidence type="ECO:0008006" key="3">
    <source>
        <dbReference type="Google" id="ProtNLM"/>
    </source>
</evidence>
<keyword evidence="2" id="KW-1185">Reference proteome</keyword>
<dbReference type="AlphaFoldDB" id="A0A9P6ETC5"/>
<name>A0A9P6ETC5_9AGAR</name>
<dbReference type="Proteomes" id="UP000807306">
    <property type="component" value="Unassembled WGS sequence"/>
</dbReference>
<evidence type="ECO:0000313" key="1">
    <source>
        <dbReference type="EMBL" id="KAF9534644.1"/>
    </source>
</evidence>
<evidence type="ECO:0000313" key="2">
    <source>
        <dbReference type="Proteomes" id="UP000807306"/>
    </source>
</evidence>
<sequence length="640" mass="73354">MLNNQIADKNKSGSSYFGRTARTTLLSLGRGKQAVKISTPFPSYDPPSLEETLRARQSLEAAQRELQCLRPHTELSLSRKLALDDFIASRKALLSPWRHMPVELLEIIFKETRRDVFDGAQPPPVVAQICHRWRIVALNIPILWSDISLSVSKQSDASEAQYCIDYFLERSRGHPLRVFITTNQRWQIRMSAFKTLLVTSHRWTHAILCFNNNTSMGYGLLHRNVDKLNTLHLRRLPGGDPFSVALHCTFEHAPQLRHVTMRGNWDEALFSFPFTNLLSYHGAEIKTSDFDPLNTLISAVDLDIIWSSSHAVAPVNGSQEPRQLLTVETLCVRFHGENRYHHSTFFNSLRLPKIRKLTIIEPHTWLSASLVGRTISSSTSLTEFVCHANFNVSGSLSDLLHLTPNLEKLDILLPAVYDLGKLLVYSYAGPLVPNLRMLHFVAPASIQDHRQALAMLAASRCKRPIHAHPPEEDTREDSQYSFLRTFSITFLWSSLMIDVERVLLQACSGSTPIRRENTFLADEDDWNDDWKWLIERKMKLDTALSRLRGPTRFEDGSSEHHIFDEVLTELEVFDLKDVQHLEISQIHTILYEDIQNVEDGAFRTRTQLILQNWVPFWPQGGAEDRWAVVGRDDLRYIPKQ</sequence>
<proteinExistence type="predicted"/>
<dbReference type="EMBL" id="MU157825">
    <property type="protein sequence ID" value="KAF9534644.1"/>
    <property type="molecule type" value="Genomic_DNA"/>
</dbReference>
<protein>
    <recommendedName>
        <fullName evidence="3">F-box domain-containing protein</fullName>
    </recommendedName>
</protein>
<dbReference type="OrthoDB" id="3365698at2759"/>
<organism evidence="1 2">
    <name type="scientific">Crepidotus variabilis</name>
    <dbReference type="NCBI Taxonomy" id="179855"/>
    <lineage>
        <taxon>Eukaryota</taxon>
        <taxon>Fungi</taxon>
        <taxon>Dikarya</taxon>
        <taxon>Basidiomycota</taxon>
        <taxon>Agaricomycotina</taxon>
        <taxon>Agaricomycetes</taxon>
        <taxon>Agaricomycetidae</taxon>
        <taxon>Agaricales</taxon>
        <taxon>Agaricineae</taxon>
        <taxon>Crepidotaceae</taxon>
        <taxon>Crepidotus</taxon>
    </lineage>
</organism>
<comment type="caution">
    <text evidence="1">The sequence shown here is derived from an EMBL/GenBank/DDBJ whole genome shotgun (WGS) entry which is preliminary data.</text>
</comment>
<accession>A0A9P6ETC5</accession>
<reference evidence="1" key="1">
    <citation type="submission" date="2020-11" db="EMBL/GenBank/DDBJ databases">
        <authorList>
            <consortium name="DOE Joint Genome Institute"/>
            <person name="Ahrendt S."/>
            <person name="Riley R."/>
            <person name="Andreopoulos W."/>
            <person name="Labutti K."/>
            <person name="Pangilinan J."/>
            <person name="Ruiz-Duenas F.J."/>
            <person name="Barrasa J.M."/>
            <person name="Sanchez-Garcia M."/>
            <person name="Camarero S."/>
            <person name="Miyauchi S."/>
            <person name="Serrano A."/>
            <person name="Linde D."/>
            <person name="Babiker R."/>
            <person name="Drula E."/>
            <person name="Ayuso-Fernandez I."/>
            <person name="Pacheco R."/>
            <person name="Padilla G."/>
            <person name="Ferreira P."/>
            <person name="Barriuso J."/>
            <person name="Kellner H."/>
            <person name="Castanera R."/>
            <person name="Alfaro M."/>
            <person name="Ramirez L."/>
            <person name="Pisabarro A.G."/>
            <person name="Kuo A."/>
            <person name="Tritt A."/>
            <person name="Lipzen A."/>
            <person name="He G."/>
            <person name="Yan M."/>
            <person name="Ng V."/>
            <person name="Cullen D."/>
            <person name="Martin F."/>
            <person name="Rosso M.-N."/>
            <person name="Henrissat B."/>
            <person name="Hibbett D."/>
            <person name="Martinez A.T."/>
            <person name="Grigoriev I.V."/>
        </authorList>
    </citation>
    <scope>NUCLEOTIDE SEQUENCE</scope>
    <source>
        <strain evidence="1">CBS 506.95</strain>
    </source>
</reference>